<dbReference type="PATRIC" id="fig|1129367.4.peg.2712"/>
<name>A0A0F6ABY9_9GAMM</name>
<accession>A0A0F6ABY9</accession>
<protein>
    <submittedName>
        <fullName evidence="1">Uncharacterized protein</fullName>
    </submittedName>
</protein>
<sequence length="241" mass="27490">MRVLILIMFMTGLSACNLTTKNTGGKIPKEYKATDISIHIKEYNPHDLSLKLADRHIENSSFVVSNYSSVPDYEPGLIGGLGVVMLDSHYELHLPKTLESRLADNFALSTTLFNQMQKMKVPSKVTSLAPIESSGLNLILEPYALISVNQSRLIFSPQLIASLYDQKGKFVWRNFYGFKGKSIEMKNTWKDAELQSYFNDAYKQIATELKAHIQGKEYHRDMLGLDKKLEIEINFEHEHEK</sequence>
<evidence type="ECO:0000313" key="2">
    <source>
        <dbReference type="Proteomes" id="UP000033434"/>
    </source>
</evidence>
<dbReference type="Proteomes" id="UP000033434">
    <property type="component" value="Unassembled WGS sequence"/>
</dbReference>
<dbReference type="PROSITE" id="PS51257">
    <property type="entry name" value="PROKAR_LIPOPROTEIN"/>
    <property type="match status" value="1"/>
</dbReference>
<dbReference type="AlphaFoldDB" id="A0A0F6ABY9"/>
<comment type="caution">
    <text evidence="1">The sequence shown here is derived from an EMBL/GenBank/DDBJ whole genome shotgun (WGS) entry which is preliminary data.</text>
</comment>
<evidence type="ECO:0000313" key="1">
    <source>
        <dbReference type="EMBL" id="KKE83331.1"/>
    </source>
</evidence>
<dbReference type="EMBL" id="AUXW01000148">
    <property type="protein sequence ID" value="KKE83331.1"/>
    <property type="molecule type" value="Genomic_DNA"/>
</dbReference>
<gene>
    <name evidence="1" type="ORF">N479_14405</name>
</gene>
<reference evidence="1 2" key="1">
    <citation type="journal article" date="2015" name="BMC Genomics">
        <title>Genome mining reveals unlocked bioactive potential of marine Gram-negative bacteria.</title>
        <authorList>
            <person name="Machado H."/>
            <person name="Sonnenschein E.C."/>
            <person name="Melchiorsen J."/>
            <person name="Gram L."/>
        </authorList>
    </citation>
    <scope>NUCLEOTIDE SEQUENCE [LARGE SCALE GENOMIC DNA]</scope>
    <source>
        <strain evidence="1 2">S4054</strain>
    </source>
</reference>
<organism evidence="1 2">
    <name type="scientific">Pseudoalteromonas luteoviolacea S4054</name>
    <dbReference type="NCBI Taxonomy" id="1129367"/>
    <lineage>
        <taxon>Bacteria</taxon>
        <taxon>Pseudomonadati</taxon>
        <taxon>Pseudomonadota</taxon>
        <taxon>Gammaproteobacteria</taxon>
        <taxon>Alteromonadales</taxon>
        <taxon>Pseudoalteromonadaceae</taxon>
        <taxon>Pseudoalteromonas</taxon>
    </lineage>
</organism>
<dbReference type="RefSeq" id="WP_046356318.1">
    <property type="nucleotide sequence ID" value="NZ_AUXW01000148.1"/>
</dbReference>
<proteinExistence type="predicted"/>